<keyword evidence="2" id="KW-0812">Transmembrane</keyword>
<feature type="region of interest" description="Disordered" evidence="1">
    <location>
        <begin position="78"/>
        <end position="102"/>
    </location>
</feature>
<dbReference type="AlphaFoldDB" id="A0A814BY75"/>
<name>A0A814BY75_9BILA</name>
<reference evidence="3" key="1">
    <citation type="submission" date="2021-02" db="EMBL/GenBank/DDBJ databases">
        <authorList>
            <person name="Nowell W R."/>
        </authorList>
    </citation>
    <scope>NUCLEOTIDE SEQUENCE</scope>
</reference>
<dbReference type="EMBL" id="CAJNOO010000406">
    <property type="protein sequence ID" value="CAF0934327.1"/>
    <property type="molecule type" value="Genomic_DNA"/>
</dbReference>
<dbReference type="EMBL" id="CAJNOT010001181">
    <property type="protein sequence ID" value="CAF1159478.1"/>
    <property type="molecule type" value="Genomic_DNA"/>
</dbReference>
<evidence type="ECO:0000313" key="3">
    <source>
        <dbReference type="EMBL" id="CAF0934327.1"/>
    </source>
</evidence>
<keyword evidence="2" id="KW-1133">Transmembrane helix</keyword>
<evidence type="ECO:0000313" key="5">
    <source>
        <dbReference type="Proteomes" id="UP000663882"/>
    </source>
</evidence>
<proteinExistence type="predicted"/>
<evidence type="ECO:0000256" key="2">
    <source>
        <dbReference type="SAM" id="Phobius"/>
    </source>
</evidence>
<organism evidence="3 5">
    <name type="scientific">Rotaria sordida</name>
    <dbReference type="NCBI Taxonomy" id="392033"/>
    <lineage>
        <taxon>Eukaryota</taxon>
        <taxon>Metazoa</taxon>
        <taxon>Spiralia</taxon>
        <taxon>Gnathifera</taxon>
        <taxon>Rotifera</taxon>
        <taxon>Eurotatoria</taxon>
        <taxon>Bdelloidea</taxon>
        <taxon>Philodinida</taxon>
        <taxon>Philodinidae</taxon>
        <taxon>Rotaria</taxon>
    </lineage>
</organism>
<sequence>MRTFTQTGNVLYFPQPKLLAEDQSSSVFNAVNAQTLTTIPEKTITSSTLGKAMIVACVVIVIIIIGIVVSFIWAQIQSSSSGDPTTPCQNGKLLSNSSMSPL</sequence>
<evidence type="ECO:0000256" key="1">
    <source>
        <dbReference type="SAM" id="MobiDB-lite"/>
    </source>
</evidence>
<gene>
    <name evidence="3" type="ORF">RFH988_LOCUS10714</name>
    <name evidence="4" type="ORF">ZHD862_LOCUS20606</name>
</gene>
<dbReference type="Proteomes" id="UP000663882">
    <property type="component" value="Unassembled WGS sequence"/>
</dbReference>
<comment type="caution">
    <text evidence="3">The sequence shown here is derived from an EMBL/GenBank/DDBJ whole genome shotgun (WGS) entry which is preliminary data.</text>
</comment>
<feature type="transmembrane region" description="Helical" evidence="2">
    <location>
        <begin position="52"/>
        <end position="74"/>
    </location>
</feature>
<dbReference type="Proteomes" id="UP000663864">
    <property type="component" value="Unassembled WGS sequence"/>
</dbReference>
<accession>A0A814BY75</accession>
<evidence type="ECO:0000313" key="4">
    <source>
        <dbReference type="EMBL" id="CAF1159478.1"/>
    </source>
</evidence>
<protein>
    <submittedName>
        <fullName evidence="3">Uncharacterized protein</fullName>
    </submittedName>
</protein>
<keyword evidence="2" id="KW-0472">Membrane</keyword>